<gene>
    <name evidence="3" type="ORF">QJ522_13875</name>
</gene>
<organism evidence="3 4">
    <name type="scientific">Anaerobaca lacustris</name>
    <dbReference type="NCBI Taxonomy" id="3044600"/>
    <lineage>
        <taxon>Bacteria</taxon>
        <taxon>Pseudomonadati</taxon>
        <taxon>Planctomycetota</taxon>
        <taxon>Phycisphaerae</taxon>
        <taxon>Sedimentisphaerales</taxon>
        <taxon>Anaerobacaceae</taxon>
        <taxon>Anaerobaca</taxon>
    </lineage>
</organism>
<dbReference type="InterPro" id="IPR049492">
    <property type="entry name" value="BD-FAE-like_dom"/>
</dbReference>
<keyword evidence="4" id="KW-1185">Reference proteome</keyword>
<evidence type="ECO:0000313" key="3">
    <source>
        <dbReference type="EMBL" id="MDI6450143.1"/>
    </source>
</evidence>
<evidence type="ECO:0000256" key="1">
    <source>
        <dbReference type="ARBA" id="ARBA00022801"/>
    </source>
</evidence>
<evidence type="ECO:0000259" key="2">
    <source>
        <dbReference type="Pfam" id="PF20434"/>
    </source>
</evidence>
<dbReference type="GO" id="GO:0016787">
    <property type="term" value="F:hydrolase activity"/>
    <property type="evidence" value="ECO:0007669"/>
    <property type="project" value="UniProtKB-KW"/>
</dbReference>
<dbReference type="SUPFAM" id="SSF53474">
    <property type="entry name" value="alpha/beta-Hydrolases"/>
    <property type="match status" value="1"/>
</dbReference>
<dbReference type="PANTHER" id="PTHR48081:SF13">
    <property type="entry name" value="ALPHA_BETA HYDROLASE"/>
    <property type="match status" value="1"/>
</dbReference>
<name>A0AAW6TWR1_9BACT</name>
<dbReference type="PANTHER" id="PTHR48081">
    <property type="entry name" value="AB HYDROLASE SUPERFAMILY PROTEIN C4A8.06C"/>
    <property type="match status" value="1"/>
</dbReference>
<dbReference type="AlphaFoldDB" id="A0AAW6TWR1"/>
<evidence type="ECO:0000313" key="4">
    <source>
        <dbReference type="Proteomes" id="UP001431776"/>
    </source>
</evidence>
<keyword evidence="1 3" id="KW-0378">Hydrolase</keyword>
<dbReference type="Proteomes" id="UP001431776">
    <property type="component" value="Unassembled WGS sequence"/>
</dbReference>
<comment type="caution">
    <text evidence="3">The sequence shown here is derived from an EMBL/GenBank/DDBJ whole genome shotgun (WGS) entry which is preliminary data.</text>
</comment>
<feature type="domain" description="BD-FAE-like" evidence="2">
    <location>
        <begin position="51"/>
        <end position="264"/>
    </location>
</feature>
<reference evidence="3" key="1">
    <citation type="submission" date="2023-05" db="EMBL/GenBank/DDBJ databases">
        <title>Anaerotaeda fermentans gen. nov., sp. nov., a novel anaerobic planctomycete of the new family within the order Sedimentisphaerales isolated from Taman Peninsula, Russia.</title>
        <authorList>
            <person name="Khomyakova M.A."/>
            <person name="Merkel A.Y."/>
            <person name="Slobodkin A.I."/>
        </authorList>
    </citation>
    <scope>NUCLEOTIDE SEQUENCE</scope>
    <source>
        <strain evidence="3">M17dextr</strain>
    </source>
</reference>
<proteinExistence type="predicted"/>
<dbReference type="InterPro" id="IPR029058">
    <property type="entry name" value="AB_hydrolase_fold"/>
</dbReference>
<dbReference type="InterPro" id="IPR050300">
    <property type="entry name" value="GDXG_lipolytic_enzyme"/>
</dbReference>
<dbReference type="RefSeq" id="WP_349245552.1">
    <property type="nucleotide sequence ID" value="NZ_JASCXX010000016.1"/>
</dbReference>
<protein>
    <submittedName>
        <fullName evidence="3">Alpha/beta hydrolase</fullName>
    </submittedName>
</protein>
<sequence length="303" mass="32956">MTPAHCAKWRIARSWAVLLAMVAMAGAVERPVMRIVKDMPYVPDGHERQKLDLYLPGPGADRPLPLIVWVHGGAWLGGSKESCPAVGFVRRGYAVASVNYRLSHHAIFPAQIQDCQAAVRWLRTHAGEYGIDPNRFGVWGPSAGGHLAALLGVCSVPVRAYDDGATPDGVTANEVSSRVQAVCDFFGPTDFARMNDFWTTMDHDAANSPESLLIGGPIQEHPALVRRANPITYVTKDAPPFLIVHGDADPLVPHNQSELLYEALKAAGVEVTLYTVRGGGHGGFRDPEVDALLERFFDKHLKP</sequence>
<accession>A0AAW6TWR1</accession>
<dbReference type="Gene3D" id="3.40.50.1820">
    <property type="entry name" value="alpha/beta hydrolase"/>
    <property type="match status" value="1"/>
</dbReference>
<dbReference type="Pfam" id="PF20434">
    <property type="entry name" value="BD-FAE"/>
    <property type="match status" value="1"/>
</dbReference>
<dbReference type="EMBL" id="JASCXX010000016">
    <property type="protein sequence ID" value="MDI6450143.1"/>
    <property type="molecule type" value="Genomic_DNA"/>
</dbReference>